<feature type="transmembrane region" description="Helical" evidence="3">
    <location>
        <begin position="144"/>
        <end position="167"/>
    </location>
</feature>
<dbReference type="GO" id="GO:0005886">
    <property type="term" value="C:plasma membrane"/>
    <property type="evidence" value="ECO:0007669"/>
    <property type="project" value="UniProtKB-SubCell"/>
</dbReference>
<feature type="transmembrane region" description="Helical" evidence="3">
    <location>
        <begin position="31"/>
        <end position="50"/>
    </location>
</feature>
<proteinExistence type="inferred from homology"/>
<evidence type="ECO:0000313" key="5">
    <source>
        <dbReference type="Proteomes" id="UP000460549"/>
    </source>
</evidence>
<keyword evidence="3" id="KW-1133">Transmembrane helix</keyword>
<gene>
    <name evidence="4" type="ORF">FYJ80_00570</name>
</gene>
<comment type="subcellular location">
    <subcellularLocation>
        <location evidence="2">Cell membrane</location>
        <topology evidence="2">Multi-pass membrane protein</topology>
    </subcellularLocation>
</comment>
<feature type="transmembrane region" description="Helical" evidence="3">
    <location>
        <begin position="7"/>
        <end position="25"/>
    </location>
</feature>
<evidence type="ECO:0000256" key="2">
    <source>
        <dbReference type="PIRNR" id="PIRNR016661"/>
    </source>
</evidence>
<dbReference type="EMBL" id="VUNN01000001">
    <property type="protein sequence ID" value="MSU05281.1"/>
    <property type="molecule type" value="Genomic_DNA"/>
</dbReference>
<dbReference type="Gene3D" id="1.10.1760.20">
    <property type="match status" value="1"/>
</dbReference>
<dbReference type="PANTHER" id="PTHR34295:SF1">
    <property type="entry name" value="BIOTIN TRANSPORTER BIOY"/>
    <property type="match status" value="1"/>
</dbReference>
<feature type="transmembrane region" description="Helical" evidence="3">
    <location>
        <begin position="57"/>
        <end position="80"/>
    </location>
</feature>
<keyword evidence="2" id="KW-0813">Transport</keyword>
<name>A0A7X2PAG8_9SPIO</name>
<feature type="transmembrane region" description="Helical" evidence="3">
    <location>
        <begin position="86"/>
        <end position="103"/>
    </location>
</feature>
<evidence type="ECO:0000256" key="3">
    <source>
        <dbReference type="SAM" id="Phobius"/>
    </source>
</evidence>
<accession>A0A7X2PAG8</accession>
<dbReference type="PIRSF" id="PIRSF016661">
    <property type="entry name" value="BioY"/>
    <property type="match status" value="1"/>
</dbReference>
<dbReference type="PANTHER" id="PTHR34295">
    <property type="entry name" value="BIOTIN TRANSPORTER BIOY"/>
    <property type="match status" value="1"/>
</dbReference>
<protein>
    <recommendedName>
        <fullName evidence="2">Biotin transporter</fullName>
    </recommendedName>
</protein>
<keyword evidence="3" id="KW-0812">Transmembrane</keyword>
<dbReference type="RefSeq" id="WP_154424182.1">
    <property type="nucleotide sequence ID" value="NZ_VUNN01000001.1"/>
</dbReference>
<keyword evidence="5" id="KW-1185">Reference proteome</keyword>
<dbReference type="AlphaFoldDB" id="A0A7X2PAG8"/>
<feature type="transmembrane region" description="Helical" evidence="3">
    <location>
        <begin position="110"/>
        <end position="132"/>
    </location>
</feature>
<evidence type="ECO:0000313" key="4">
    <source>
        <dbReference type="EMBL" id="MSU05281.1"/>
    </source>
</evidence>
<dbReference type="Pfam" id="PF02632">
    <property type="entry name" value="BioY"/>
    <property type="match status" value="1"/>
</dbReference>
<keyword evidence="2 3" id="KW-0472">Membrane</keyword>
<dbReference type="Proteomes" id="UP000460549">
    <property type="component" value="Unassembled WGS sequence"/>
</dbReference>
<evidence type="ECO:0000256" key="1">
    <source>
        <dbReference type="ARBA" id="ARBA00010692"/>
    </source>
</evidence>
<sequence length="183" mass="19500">MNRTKILKTVTIALFAALIAVGAFIKIPLPPVPITLQTLFTLIAGLLLPLSISTASVFVYLFLGAIGLPIFTSGGGIAALTGPTGGYLIGLLPAVIVAGLMLKKNKKYSFIYYLIVSIVATVVIYIPGLFWLGYSRHLTLAQTLAGGLTPFIVGDVLKMIVSSLVAFKLRDYVGKLLSENEEE</sequence>
<comment type="similarity">
    <text evidence="1 2">Belongs to the BioY family.</text>
</comment>
<keyword evidence="2" id="KW-1003">Cell membrane</keyword>
<dbReference type="GO" id="GO:0015225">
    <property type="term" value="F:biotin transmembrane transporter activity"/>
    <property type="evidence" value="ECO:0007669"/>
    <property type="project" value="UniProtKB-UniRule"/>
</dbReference>
<reference evidence="4 5" key="1">
    <citation type="submission" date="2019-08" db="EMBL/GenBank/DDBJ databases">
        <title>In-depth cultivation of the pig gut microbiome towards novel bacterial diversity and tailored functional studies.</title>
        <authorList>
            <person name="Wylensek D."/>
            <person name="Hitch T.C.A."/>
            <person name="Clavel T."/>
        </authorList>
    </citation>
    <scope>NUCLEOTIDE SEQUENCE [LARGE SCALE GENOMIC DNA]</scope>
    <source>
        <strain evidence="4 5">NM-380-WT-3C1</strain>
    </source>
</reference>
<organism evidence="4 5">
    <name type="scientific">Bullifex porci</name>
    <dbReference type="NCBI Taxonomy" id="2606638"/>
    <lineage>
        <taxon>Bacteria</taxon>
        <taxon>Pseudomonadati</taxon>
        <taxon>Spirochaetota</taxon>
        <taxon>Spirochaetia</taxon>
        <taxon>Spirochaetales</taxon>
        <taxon>Spirochaetaceae</taxon>
        <taxon>Bullifex</taxon>
    </lineage>
</organism>
<dbReference type="InterPro" id="IPR003784">
    <property type="entry name" value="BioY"/>
</dbReference>
<comment type="caution">
    <text evidence="4">The sequence shown here is derived from an EMBL/GenBank/DDBJ whole genome shotgun (WGS) entry which is preliminary data.</text>
</comment>